<evidence type="ECO:0000313" key="1">
    <source>
        <dbReference type="EMBL" id="SVE64763.1"/>
    </source>
</evidence>
<reference evidence="1" key="1">
    <citation type="submission" date="2018-05" db="EMBL/GenBank/DDBJ databases">
        <authorList>
            <person name="Lanie J.A."/>
            <person name="Ng W.-L."/>
            <person name="Kazmierczak K.M."/>
            <person name="Andrzejewski T.M."/>
            <person name="Davidsen T.M."/>
            <person name="Wayne K.J."/>
            <person name="Tettelin H."/>
            <person name="Glass J.I."/>
            <person name="Rusch D."/>
            <person name="Podicherti R."/>
            <person name="Tsui H.-C.T."/>
            <person name="Winkler M.E."/>
        </authorList>
    </citation>
    <scope>NUCLEOTIDE SEQUENCE</scope>
</reference>
<proteinExistence type="predicted"/>
<protein>
    <submittedName>
        <fullName evidence="1">Uncharacterized protein</fullName>
    </submittedName>
</protein>
<gene>
    <name evidence="1" type="ORF">METZ01_LOCUS517617</name>
</gene>
<sequence>QQSKSDSYIINELEKVFIKNL</sequence>
<dbReference type="AlphaFoldDB" id="A0A383F7X8"/>
<name>A0A383F7X8_9ZZZZ</name>
<accession>A0A383F7X8</accession>
<organism evidence="1">
    <name type="scientific">marine metagenome</name>
    <dbReference type="NCBI Taxonomy" id="408172"/>
    <lineage>
        <taxon>unclassified sequences</taxon>
        <taxon>metagenomes</taxon>
        <taxon>ecological metagenomes</taxon>
    </lineage>
</organism>
<dbReference type="EMBL" id="UINC01231990">
    <property type="protein sequence ID" value="SVE64763.1"/>
    <property type="molecule type" value="Genomic_DNA"/>
</dbReference>
<feature type="non-terminal residue" evidence="1">
    <location>
        <position position="1"/>
    </location>
</feature>